<dbReference type="EMBL" id="BPLR01001057">
    <property type="protein sequence ID" value="GIY99527.1"/>
    <property type="molecule type" value="Genomic_DNA"/>
</dbReference>
<dbReference type="AlphaFoldDB" id="A0AAV4XXN1"/>
<feature type="non-terminal residue" evidence="1">
    <location>
        <position position="47"/>
    </location>
</feature>
<reference evidence="1 2" key="1">
    <citation type="submission" date="2021-06" db="EMBL/GenBank/DDBJ databases">
        <title>Caerostris extrusa draft genome.</title>
        <authorList>
            <person name="Kono N."/>
            <person name="Arakawa K."/>
        </authorList>
    </citation>
    <scope>NUCLEOTIDE SEQUENCE [LARGE SCALE GENOMIC DNA]</scope>
</reference>
<comment type="caution">
    <text evidence="1">The sequence shown here is derived from an EMBL/GenBank/DDBJ whole genome shotgun (WGS) entry which is preliminary data.</text>
</comment>
<keyword evidence="2" id="KW-1185">Reference proteome</keyword>
<gene>
    <name evidence="1" type="ORF">CEXT_715501</name>
</gene>
<evidence type="ECO:0000313" key="2">
    <source>
        <dbReference type="Proteomes" id="UP001054945"/>
    </source>
</evidence>
<organism evidence="1 2">
    <name type="scientific">Caerostris extrusa</name>
    <name type="common">Bark spider</name>
    <name type="synonym">Caerostris bankana</name>
    <dbReference type="NCBI Taxonomy" id="172846"/>
    <lineage>
        <taxon>Eukaryota</taxon>
        <taxon>Metazoa</taxon>
        <taxon>Ecdysozoa</taxon>
        <taxon>Arthropoda</taxon>
        <taxon>Chelicerata</taxon>
        <taxon>Arachnida</taxon>
        <taxon>Araneae</taxon>
        <taxon>Araneomorphae</taxon>
        <taxon>Entelegynae</taxon>
        <taxon>Araneoidea</taxon>
        <taxon>Araneidae</taxon>
        <taxon>Caerostris</taxon>
    </lineage>
</organism>
<sequence length="47" mass="5601">MQVDSAMLQSVQHYYRVVVFLQKSNSLRRNLPVLRMSERTRSLHLVI</sequence>
<proteinExistence type="predicted"/>
<dbReference type="Proteomes" id="UP001054945">
    <property type="component" value="Unassembled WGS sequence"/>
</dbReference>
<accession>A0AAV4XXN1</accession>
<evidence type="ECO:0000313" key="1">
    <source>
        <dbReference type="EMBL" id="GIY99527.1"/>
    </source>
</evidence>
<protein>
    <submittedName>
        <fullName evidence="1">Uncharacterized protein</fullName>
    </submittedName>
</protein>
<name>A0AAV4XXN1_CAEEX</name>